<dbReference type="InterPro" id="IPR011032">
    <property type="entry name" value="GroES-like_sf"/>
</dbReference>
<dbReference type="SUPFAM" id="SSF51735">
    <property type="entry name" value="NAD(P)-binding Rossmann-fold domains"/>
    <property type="match status" value="1"/>
</dbReference>
<dbReference type="Pfam" id="PF08240">
    <property type="entry name" value="ADH_N"/>
    <property type="match status" value="1"/>
</dbReference>
<name>A0A2V2LEA1_9RHOB</name>
<dbReference type="InterPro" id="IPR036291">
    <property type="entry name" value="NAD(P)-bd_dom_sf"/>
</dbReference>
<evidence type="ECO:0000313" key="2">
    <source>
        <dbReference type="EMBL" id="PWR01557.1"/>
    </source>
</evidence>
<dbReference type="EMBL" id="QGKU01000048">
    <property type="protein sequence ID" value="PWR01557.1"/>
    <property type="molecule type" value="Genomic_DNA"/>
</dbReference>
<evidence type="ECO:0000259" key="1">
    <source>
        <dbReference type="SMART" id="SM00829"/>
    </source>
</evidence>
<dbReference type="RefSeq" id="WP_109812598.1">
    <property type="nucleotide sequence ID" value="NZ_QGKU01000048.1"/>
</dbReference>
<dbReference type="Gene3D" id="3.90.180.10">
    <property type="entry name" value="Medium-chain alcohol dehydrogenases, catalytic domain"/>
    <property type="match status" value="1"/>
</dbReference>
<dbReference type="InterPro" id="IPR050700">
    <property type="entry name" value="YIM1/Zinc_Alcohol_DH_Fams"/>
</dbReference>
<comment type="caution">
    <text evidence="2">The sequence shown here is derived from an EMBL/GenBank/DDBJ whole genome shotgun (WGS) entry which is preliminary data.</text>
</comment>
<organism evidence="2 3">
    <name type="scientific">Meridianimarinicoccus roseus</name>
    <dbReference type="NCBI Taxonomy" id="2072018"/>
    <lineage>
        <taxon>Bacteria</taxon>
        <taxon>Pseudomonadati</taxon>
        <taxon>Pseudomonadota</taxon>
        <taxon>Alphaproteobacteria</taxon>
        <taxon>Rhodobacterales</taxon>
        <taxon>Paracoccaceae</taxon>
        <taxon>Meridianimarinicoccus</taxon>
    </lineage>
</organism>
<accession>A0A2V2LEA1</accession>
<dbReference type="PANTHER" id="PTHR11695:SF648">
    <property type="entry name" value="ZINC-BINDING OXIDOREDUCTASE"/>
    <property type="match status" value="1"/>
</dbReference>
<dbReference type="SUPFAM" id="SSF50129">
    <property type="entry name" value="GroES-like"/>
    <property type="match status" value="1"/>
</dbReference>
<dbReference type="OrthoDB" id="7355832at2"/>
<keyword evidence="3" id="KW-1185">Reference proteome</keyword>
<dbReference type="GO" id="GO:0016491">
    <property type="term" value="F:oxidoreductase activity"/>
    <property type="evidence" value="ECO:0007669"/>
    <property type="project" value="InterPro"/>
</dbReference>
<dbReference type="InterPro" id="IPR002364">
    <property type="entry name" value="Quin_OxRdtase/zeta-crystal_CS"/>
</dbReference>
<feature type="domain" description="Enoyl reductase (ER)" evidence="1">
    <location>
        <begin position="10"/>
        <end position="320"/>
    </location>
</feature>
<dbReference type="Gene3D" id="3.40.50.720">
    <property type="entry name" value="NAD(P)-binding Rossmann-like Domain"/>
    <property type="match status" value="1"/>
</dbReference>
<dbReference type="Proteomes" id="UP000245680">
    <property type="component" value="Unassembled WGS sequence"/>
</dbReference>
<evidence type="ECO:0000313" key="3">
    <source>
        <dbReference type="Proteomes" id="UP000245680"/>
    </source>
</evidence>
<dbReference type="SMART" id="SM00829">
    <property type="entry name" value="PKS_ER"/>
    <property type="match status" value="1"/>
</dbReference>
<dbReference type="InterPro" id="IPR013154">
    <property type="entry name" value="ADH-like_N"/>
</dbReference>
<dbReference type="PANTHER" id="PTHR11695">
    <property type="entry name" value="ALCOHOL DEHYDROGENASE RELATED"/>
    <property type="match status" value="1"/>
</dbReference>
<dbReference type="Pfam" id="PF13602">
    <property type="entry name" value="ADH_zinc_N_2"/>
    <property type="match status" value="1"/>
</dbReference>
<dbReference type="GO" id="GO:0008270">
    <property type="term" value="F:zinc ion binding"/>
    <property type="evidence" value="ECO:0007669"/>
    <property type="project" value="InterPro"/>
</dbReference>
<dbReference type="AlphaFoldDB" id="A0A2V2LEA1"/>
<dbReference type="PROSITE" id="PS01162">
    <property type="entry name" value="QOR_ZETA_CRYSTAL"/>
    <property type="match status" value="1"/>
</dbReference>
<sequence length="334" mass="34391">MKAALYRRYGPASVVTVGEMPTPEAGPNDVLIAVEASAVTTADWRFRASAFPGGMWLLGRLMAGLRGPRQPVLGRDFAGRIVAVGEEVTQWRVGQRVFGVSPGMGAHAEMLALPESAPMVELPDGADPAEAAALPFGAMSALSFLRDIAALQPGERVLITGASGGVGAYAVQIARHLGAEVTAAAGPGRAALLHGLGAARVADYTAGPVARRGDGYDVILDTVGSLGFAQARGALAPRGRFVPLEFSLGDVGRALAARLRGGQRMLLGIAPDRREDLIAVADLWQAGALRPVIDARMPLAQIADAHARVEGRHKTGSLVIEIAGTAPTAAPAAA</sequence>
<gene>
    <name evidence="2" type="ORF">DKT77_15570</name>
</gene>
<dbReference type="CDD" id="cd08267">
    <property type="entry name" value="MDR1"/>
    <property type="match status" value="1"/>
</dbReference>
<protein>
    <submittedName>
        <fullName evidence="2">NAD(P)-dependent alcohol dehydrogenase</fullName>
    </submittedName>
</protein>
<dbReference type="InterPro" id="IPR020843">
    <property type="entry name" value="ER"/>
</dbReference>
<reference evidence="2 3" key="1">
    <citation type="submission" date="2018-05" db="EMBL/GenBank/DDBJ databases">
        <title>Rhodobacteraceae gen. nov., sp. nov. isolated from sea water.</title>
        <authorList>
            <person name="Ren Y."/>
        </authorList>
    </citation>
    <scope>NUCLEOTIDE SEQUENCE [LARGE SCALE GENOMIC DNA]</scope>
    <source>
        <strain evidence="2 3">TG-679</strain>
    </source>
</reference>
<proteinExistence type="predicted"/>